<protein>
    <submittedName>
        <fullName evidence="1">Uncharacterized protein</fullName>
    </submittedName>
</protein>
<reference evidence="1 2" key="1">
    <citation type="submission" date="2019-09" db="EMBL/GenBank/DDBJ databases">
        <title>Genome sequence and assembly of Flavobacterium sp.</title>
        <authorList>
            <person name="Chhetri G."/>
        </authorList>
    </citation>
    <scope>NUCLEOTIDE SEQUENCE [LARGE SCALE GENOMIC DNA]</scope>
    <source>
        <strain evidence="1 2">SNL9</strain>
    </source>
</reference>
<proteinExistence type="predicted"/>
<dbReference type="Proteomes" id="UP000325141">
    <property type="component" value="Unassembled WGS sequence"/>
</dbReference>
<accession>A0A5M6CIZ7</accession>
<evidence type="ECO:0000313" key="1">
    <source>
        <dbReference type="EMBL" id="KAA5533922.1"/>
    </source>
</evidence>
<dbReference type="RefSeq" id="WP_150013302.1">
    <property type="nucleotide sequence ID" value="NZ_VWSG01000008.1"/>
</dbReference>
<comment type="caution">
    <text evidence="1">The sequence shown here is derived from an EMBL/GenBank/DDBJ whole genome shotgun (WGS) entry which is preliminary data.</text>
</comment>
<sequence length="221" mass="25830">MKNYLKITAVVTMLCLISCDKEDDSTKTEQEDLFNLKVGRNWVYKNYNGDSLQNIRFSNSFDSVVLTDKFTFENKNYFKRETFYKNLNIGSWQWRSVNYIYVNPKGHLITFGKDPREDNDQKEHTIHPGVDKDFIHNEEVIFGGESYGTVVYKLEANRTINVEGTDYLSYPFVGRLQPNEKIPKERITEYHYAKGIGMVKEVLAAIYGDATWERHLVSYSN</sequence>
<dbReference type="AlphaFoldDB" id="A0A5M6CIZ7"/>
<dbReference type="EMBL" id="VWSG01000008">
    <property type="protein sequence ID" value="KAA5533922.1"/>
    <property type="molecule type" value="Genomic_DNA"/>
</dbReference>
<keyword evidence="2" id="KW-1185">Reference proteome</keyword>
<evidence type="ECO:0000313" key="2">
    <source>
        <dbReference type="Proteomes" id="UP000325141"/>
    </source>
</evidence>
<name>A0A5M6CIZ7_9FLAO</name>
<gene>
    <name evidence="1" type="ORF">F0460_11350</name>
</gene>
<organism evidence="1 2">
    <name type="scientific">Paenimyroides baculatum</name>
    <dbReference type="NCBI Taxonomy" id="2608000"/>
    <lineage>
        <taxon>Bacteria</taxon>
        <taxon>Pseudomonadati</taxon>
        <taxon>Bacteroidota</taxon>
        <taxon>Flavobacteriia</taxon>
        <taxon>Flavobacteriales</taxon>
        <taxon>Flavobacteriaceae</taxon>
        <taxon>Paenimyroides</taxon>
    </lineage>
</organism>